<proteinExistence type="predicted"/>
<sequence length="50" mass="5532">MKWRIIAPASNGFYRAAGYLKSGSTASPNYTYSRAKVGITVYRLPHVTPL</sequence>
<dbReference type="AlphaFoldDB" id="C0DTH2"/>
<organism evidence="1 2">
    <name type="scientific">Eikenella corrodens ATCC 23834</name>
    <dbReference type="NCBI Taxonomy" id="546274"/>
    <lineage>
        <taxon>Bacteria</taxon>
        <taxon>Pseudomonadati</taxon>
        <taxon>Pseudomonadota</taxon>
        <taxon>Betaproteobacteria</taxon>
        <taxon>Neisseriales</taxon>
        <taxon>Neisseriaceae</taxon>
        <taxon>Eikenella</taxon>
    </lineage>
</organism>
<protein>
    <submittedName>
        <fullName evidence="1">Uncharacterized protein</fullName>
    </submittedName>
</protein>
<evidence type="ECO:0000313" key="2">
    <source>
        <dbReference type="Proteomes" id="UP000005837"/>
    </source>
</evidence>
<dbReference type="HOGENOM" id="CLU_3117360_0_0_4"/>
<name>C0DTH2_EIKCO</name>
<evidence type="ECO:0000313" key="1">
    <source>
        <dbReference type="EMBL" id="EEG24650.1"/>
    </source>
</evidence>
<dbReference type="EMBL" id="ACEA01000014">
    <property type="protein sequence ID" value="EEG24650.1"/>
    <property type="molecule type" value="Genomic_DNA"/>
</dbReference>
<reference evidence="1 2" key="1">
    <citation type="submission" date="2009-01" db="EMBL/GenBank/DDBJ databases">
        <authorList>
            <person name="Fulton L."/>
            <person name="Clifton S."/>
            <person name="Chinwalla A.T."/>
            <person name="Mitreva M."/>
            <person name="Sodergren E."/>
            <person name="Weinstock G."/>
            <person name="Clifton S."/>
            <person name="Dooling D.J."/>
            <person name="Fulton B."/>
            <person name="Minx P."/>
            <person name="Pepin K.H."/>
            <person name="Johnson M."/>
            <person name="Bhonagiri V."/>
            <person name="Nash W.E."/>
            <person name="Mardis E.R."/>
            <person name="Wilson R.K."/>
        </authorList>
    </citation>
    <scope>NUCLEOTIDE SEQUENCE [LARGE SCALE GENOMIC DNA]</scope>
    <source>
        <strain evidence="1 2">ATCC 23834</strain>
    </source>
</reference>
<accession>C0DTH2</accession>
<dbReference type="Proteomes" id="UP000005837">
    <property type="component" value="Unassembled WGS sequence"/>
</dbReference>
<comment type="caution">
    <text evidence="1">The sequence shown here is derived from an EMBL/GenBank/DDBJ whole genome shotgun (WGS) entry which is preliminary data.</text>
</comment>
<gene>
    <name evidence="1" type="ORF">EIKCOROL_00650</name>
</gene>